<sequence>MDDLRNAVSDFAEAGDELDALVAGLDEAGWRTPTPAPGWTVAHQIAHLAATFRMATTAVTDPDGFRALLGRLSDNFAANVDAALAEYLAEPPHVLLARWREERAAAGKALAGAVPDQPVPWLVRPIPPVVLAAAGLMEMFGHGQDVADALGVRREPTDRLRRLVEFGVRTWDFGYQARGLTPPAVEFRFEVTGPSGALWAFGPEDSPERISGPANDFCLLVTRRRHHADLSLTATGDHAEHWLEIAQAYRGPAGAGRAPGQFGRGN</sequence>
<evidence type="ECO:0000313" key="3">
    <source>
        <dbReference type="EMBL" id="AFV52131.1"/>
    </source>
</evidence>
<dbReference type="Pfam" id="PF08608">
    <property type="entry name" value="Wyosine_form"/>
    <property type="match status" value="1"/>
</dbReference>
<feature type="domain" description="Mycothiol-dependent maleylpyruvate isomerase metal-binding" evidence="2">
    <location>
        <begin position="11"/>
        <end position="147"/>
    </location>
</feature>
<evidence type="ECO:0008006" key="4">
    <source>
        <dbReference type="Google" id="ProtNLM"/>
    </source>
</evidence>
<accession>K4PC14</accession>
<dbReference type="Gene3D" id="1.20.120.450">
    <property type="entry name" value="dinb family like domain"/>
    <property type="match status" value="1"/>
</dbReference>
<dbReference type="Pfam" id="PF11716">
    <property type="entry name" value="MDMPI_N"/>
    <property type="match status" value="1"/>
</dbReference>
<evidence type="ECO:0000259" key="2">
    <source>
        <dbReference type="Pfam" id="PF11716"/>
    </source>
</evidence>
<dbReference type="KEGG" id="ag:AFV52131"/>
<dbReference type="InterPro" id="IPR017518">
    <property type="entry name" value="CHP03084"/>
</dbReference>
<feature type="domain" description="tRNA wybutosine-synthesis" evidence="1">
    <location>
        <begin position="183"/>
        <end position="234"/>
    </location>
</feature>
<organism evidence="3">
    <name type="scientific">Streptoalloteichus sp. ATCC 53650</name>
    <dbReference type="NCBI Taxonomy" id="756733"/>
    <lineage>
        <taxon>Bacteria</taxon>
        <taxon>Bacillati</taxon>
        <taxon>Actinomycetota</taxon>
        <taxon>Actinomycetes</taxon>
        <taxon>Pseudonocardiales</taxon>
        <taxon>Pseudonocardiaceae</taxon>
        <taxon>Streptoalloteichus</taxon>
    </lineage>
</organism>
<protein>
    <recommendedName>
        <fullName evidence="4">TIGR03084 family protein</fullName>
    </recommendedName>
</protein>
<dbReference type="NCBIfam" id="TIGR03084">
    <property type="entry name" value="TIGR03084 family metal-binding protein"/>
    <property type="match status" value="1"/>
</dbReference>
<dbReference type="AlphaFoldDB" id="K4PC14"/>
<dbReference type="GO" id="GO:0046872">
    <property type="term" value="F:metal ion binding"/>
    <property type="evidence" value="ECO:0007669"/>
    <property type="project" value="InterPro"/>
</dbReference>
<dbReference type="InterPro" id="IPR024344">
    <property type="entry name" value="MDMPI_metal-binding"/>
</dbReference>
<name>K4PC14_9PSEU</name>
<dbReference type="EMBL" id="JX679499">
    <property type="protein sequence ID" value="AFV52131.1"/>
    <property type="molecule type" value="Genomic_DNA"/>
</dbReference>
<evidence type="ECO:0000259" key="1">
    <source>
        <dbReference type="Pfam" id="PF08608"/>
    </source>
</evidence>
<proteinExistence type="predicted"/>
<dbReference type="SUPFAM" id="SSF109854">
    <property type="entry name" value="DinB/YfiT-like putative metalloenzymes"/>
    <property type="match status" value="1"/>
</dbReference>
<dbReference type="InterPro" id="IPR034660">
    <property type="entry name" value="DinB/YfiT-like"/>
</dbReference>
<dbReference type="NCBIfam" id="TIGR03083">
    <property type="entry name" value="maleylpyruvate isomerase family mycothiol-dependent enzyme"/>
    <property type="match status" value="1"/>
</dbReference>
<dbReference type="InterPro" id="IPR013917">
    <property type="entry name" value="tRNA_wybutosine-synth"/>
</dbReference>
<reference evidence="3" key="1">
    <citation type="journal article" date="2013" name="Proc. Natl. Acad. Sci. U.S.A.">
        <title>A new member of the 4-methylideneimidazole-5-one-containing aminomutase family from the enediyne kedarcidin biosynthetic pathway.</title>
        <authorList>
            <person name="Huang S.X."/>
            <person name="Lohman J.R."/>
            <person name="Huang T."/>
            <person name="Shen B."/>
        </authorList>
    </citation>
    <scope>NUCLEOTIDE SEQUENCE</scope>
    <source>
        <strain evidence="3">ATCC 53650</strain>
    </source>
</reference>
<dbReference type="InterPro" id="IPR017517">
    <property type="entry name" value="Maleyloyr_isom"/>
</dbReference>